<dbReference type="EMBL" id="JACAZI010000005">
    <property type="protein sequence ID" value="KAF7360196.1"/>
    <property type="molecule type" value="Genomic_DNA"/>
</dbReference>
<organism evidence="1 2">
    <name type="scientific">Mycena venus</name>
    <dbReference type="NCBI Taxonomy" id="2733690"/>
    <lineage>
        <taxon>Eukaryota</taxon>
        <taxon>Fungi</taxon>
        <taxon>Dikarya</taxon>
        <taxon>Basidiomycota</taxon>
        <taxon>Agaricomycotina</taxon>
        <taxon>Agaricomycetes</taxon>
        <taxon>Agaricomycetidae</taxon>
        <taxon>Agaricales</taxon>
        <taxon>Marasmiineae</taxon>
        <taxon>Mycenaceae</taxon>
        <taxon>Mycena</taxon>
    </lineage>
</organism>
<evidence type="ECO:0000313" key="1">
    <source>
        <dbReference type="EMBL" id="KAF7360196.1"/>
    </source>
</evidence>
<name>A0A8H6YK69_9AGAR</name>
<dbReference type="Proteomes" id="UP000620124">
    <property type="component" value="Unassembled WGS sequence"/>
</dbReference>
<comment type="caution">
    <text evidence="1">The sequence shown here is derived from an EMBL/GenBank/DDBJ whole genome shotgun (WGS) entry which is preliminary data.</text>
</comment>
<protein>
    <submittedName>
        <fullName evidence="1">Uncharacterized protein</fullName>
    </submittedName>
</protein>
<keyword evidence="2" id="KW-1185">Reference proteome</keyword>
<proteinExistence type="predicted"/>
<accession>A0A8H6YK69</accession>
<sequence>MIRDSCIFFLQPWSPPFESKTGVFTPPSESLPLPRGSPYLHSTKFLNCIQPTMEEGPMTDDVLQSIFTSDQDMYPAPLTFERLRTWVAARPDLSRCFYIPRSGSGHGEDILQPAGVIIVLPVEGKFWQNLLNGSLKETEIDAATMFPCDSDSGVEVGLHVFHLEKFERRVRGFAHAALRSVLEVAEKTWKVLGCSALTATADGRRCFEGMRFEPTGYEEFWIARNDGVELVTVIPGGNRTGRDEEDSSIKARAQMVVRYSPTTHSYPSCPPDFS</sequence>
<evidence type="ECO:0000313" key="2">
    <source>
        <dbReference type="Proteomes" id="UP000620124"/>
    </source>
</evidence>
<dbReference type="AlphaFoldDB" id="A0A8H6YK69"/>
<gene>
    <name evidence="1" type="ORF">MVEN_00748300</name>
</gene>
<dbReference type="OrthoDB" id="4735138at2759"/>
<reference evidence="1" key="1">
    <citation type="submission" date="2020-05" db="EMBL/GenBank/DDBJ databases">
        <title>Mycena genomes resolve the evolution of fungal bioluminescence.</title>
        <authorList>
            <person name="Tsai I.J."/>
        </authorList>
    </citation>
    <scope>NUCLEOTIDE SEQUENCE</scope>
    <source>
        <strain evidence="1">CCC161011</strain>
    </source>
</reference>